<feature type="domain" description="SCP" evidence="2">
    <location>
        <begin position="5"/>
        <end position="139"/>
    </location>
</feature>
<evidence type="ECO:0000313" key="3">
    <source>
        <dbReference type="EMBL" id="CAF1012692.1"/>
    </source>
</evidence>
<name>A0A814HNW3_9BILA</name>
<evidence type="ECO:0000256" key="1">
    <source>
        <dbReference type="SAM" id="MobiDB-lite"/>
    </source>
</evidence>
<evidence type="ECO:0000313" key="4">
    <source>
        <dbReference type="Proteomes" id="UP000663879"/>
    </source>
</evidence>
<comment type="caution">
    <text evidence="3">The sequence shown here is derived from an EMBL/GenBank/DDBJ whole genome shotgun (WGS) entry which is preliminary data.</text>
</comment>
<accession>A0A814HNW3</accession>
<dbReference type="EMBL" id="CAJNOC010004189">
    <property type="protein sequence ID" value="CAF1012692.1"/>
    <property type="molecule type" value="Genomic_DNA"/>
</dbReference>
<feature type="region of interest" description="Disordered" evidence="1">
    <location>
        <begin position="151"/>
        <end position="182"/>
    </location>
</feature>
<reference evidence="3" key="1">
    <citation type="submission" date="2021-02" db="EMBL/GenBank/DDBJ databases">
        <authorList>
            <person name="Nowell W R."/>
        </authorList>
    </citation>
    <scope>NUCLEOTIDE SEQUENCE</scope>
    <source>
        <strain evidence="3">Ploen Becks lab</strain>
    </source>
</reference>
<dbReference type="Proteomes" id="UP000663879">
    <property type="component" value="Unassembled WGS sequence"/>
</dbReference>
<evidence type="ECO:0000259" key="2">
    <source>
        <dbReference type="SMART" id="SM00198"/>
    </source>
</evidence>
<dbReference type="Gene3D" id="3.40.33.10">
    <property type="entry name" value="CAP"/>
    <property type="match status" value="1"/>
</dbReference>
<protein>
    <recommendedName>
        <fullName evidence="2">SCP domain-containing protein</fullName>
    </recommendedName>
</protein>
<dbReference type="InterPro" id="IPR011992">
    <property type="entry name" value="EF-hand-dom_pair"/>
</dbReference>
<dbReference type="Pfam" id="PF00188">
    <property type="entry name" value="CAP"/>
    <property type="match status" value="1"/>
</dbReference>
<dbReference type="SMART" id="SM00198">
    <property type="entry name" value="SCP"/>
    <property type="match status" value="1"/>
</dbReference>
<dbReference type="Gene3D" id="1.10.238.10">
    <property type="entry name" value="EF-hand"/>
    <property type="match status" value="1"/>
</dbReference>
<dbReference type="PRINTS" id="PR00837">
    <property type="entry name" value="V5TPXLIKE"/>
</dbReference>
<dbReference type="SUPFAM" id="SSF55797">
    <property type="entry name" value="PR-1-like"/>
    <property type="match status" value="1"/>
</dbReference>
<dbReference type="InterPro" id="IPR034113">
    <property type="entry name" value="SCP_GAPR1-like"/>
</dbReference>
<dbReference type="CDD" id="cd05382">
    <property type="entry name" value="CAP_GAPR1-like"/>
    <property type="match status" value="1"/>
</dbReference>
<dbReference type="AlphaFoldDB" id="A0A814HNW3"/>
<keyword evidence="4" id="KW-1185">Reference proteome</keyword>
<gene>
    <name evidence="3" type="ORF">OXX778_LOCUS16973</name>
</gene>
<sequence>MSEQNFAIELLSEHNLLREKFGNVTPLELDADLSLKAQAHADNLAENQSKLVNSTDEEVGENLYYLESDDGTYDVHHIIDYWVQKSHIDLNSQEKPTRTSHFTQIVWKNSSKLGVGLSKAGNGGIYVVAFYHPRGNIVNYIDENVLISHPSDSVSNSDHEHENSDSNSDHKNHKKEKKPEDKVNHVLEKIVKKADKEKTGKISLTKAKKVFQLINEKFGTHYTNMDAKTFFEKFENLDETGKVGHREFRRALSELGLKLNH</sequence>
<proteinExistence type="predicted"/>
<dbReference type="InterPro" id="IPR001283">
    <property type="entry name" value="CRISP-related"/>
</dbReference>
<dbReference type="InterPro" id="IPR035940">
    <property type="entry name" value="CAP_sf"/>
</dbReference>
<organism evidence="3 4">
    <name type="scientific">Brachionus calyciflorus</name>
    <dbReference type="NCBI Taxonomy" id="104777"/>
    <lineage>
        <taxon>Eukaryota</taxon>
        <taxon>Metazoa</taxon>
        <taxon>Spiralia</taxon>
        <taxon>Gnathifera</taxon>
        <taxon>Rotifera</taxon>
        <taxon>Eurotatoria</taxon>
        <taxon>Monogononta</taxon>
        <taxon>Pseudotrocha</taxon>
        <taxon>Ploima</taxon>
        <taxon>Brachionidae</taxon>
        <taxon>Brachionus</taxon>
    </lineage>
</organism>
<dbReference type="SUPFAM" id="SSF47473">
    <property type="entry name" value="EF-hand"/>
    <property type="match status" value="1"/>
</dbReference>
<feature type="compositionally biased region" description="Basic and acidic residues" evidence="1">
    <location>
        <begin position="157"/>
        <end position="170"/>
    </location>
</feature>
<dbReference type="PANTHER" id="PTHR10334">
    <property type="entry name" value="CYSTEINE-RICH SECRETORY PROTEIN-RELATED"/>
    <property type="match status" value="1"/>
</dbReference>
<dbReference type="InterPro" id="IPR014044">
    <property type="entry name" value="CAP_dom"/>
</dbReference>
<dbReference type="OrthoDB" id="337038at2759"/>